<dbReference type="EMBL" id="SNRY01000077">
    <property type="protein sequence ID" value="KAA6348119.1"/>
    <property type="molecule type" value="Genomic_DNA"/>
</dbReference>
<protein>
    <submittedName>
        <fullName evidence="1">Uncharacterized protein</fullName>
    </submittedName>
</protein>
<accession>A0A5J4SPE6</accession>
<gene>
    <name evidence="1" type="ORF">EZS27_004468</name>
</gene>
<sequence>MPYAGWNDDGGISRLKYYWICTDWFDRRKTWRKILKILIYLQCKLGINRKFNFFEGNIWGGETYWSLSNRGIEIILNYIANNPDYLKRFKFTTIAEEIMIHSILLNQTESKLINDSLRYIQWLPVLKTLTEEDYEKIVNSNSFFARKFDKTKSQKLVQLLNNYIG</sequence>
<name>A0A5J4SPE6_9ZZZZ</name>
<reference evidence="1" key="1">
    <citation type="submission" date="2019-03" db="EMBL/GenBank/DDBJ databases">
        <title>Single cell metagenomics reveals metabolic interactions within the superorganism composed of flagellate Streblomastix strix and complex community of Bacteroidetes bacteria on its surface.</title>
        <authorList>
            <person name="Treitli S.C."/>
            <person name="Kolisko M."/>
            <person name="Husnik F."/>
            <person name="Keeling P."/>
            <person name="Hampl V."/>
        </authorList>
    </citation>
    <scope>NUCLEOTIDE SEQUENCE</scope>
    <source>
        <strain evidence="1">STM</strain>
    </source>
</reference>
<organism evidence="1">
    <name type="scientific">termite gut metagenome</name>
    <dbReference type="NCBI Taxonomy" id="433724"/>
    <lineage>
        <taxon>unclassified sequences</taxon>
        <taxon>metagenomes</taxon>
        <taxon>organismal metagenomes</taxon>
    </lineage>
</organism>
<dbReference type="AlphaFoldDB" id="A0A5J4SPE6"/>
<comment type="caution">
    <text evidence="1">The sequence shown here is derived from an EMBL/GenBank/DDBJ whole genome shotgun (WGS) entry which is preliminary data.</text>
</comment>
<evidence type="ECO:0000313" key="1">
    <source>
        <dbReference type="EMBL" id="KAA6348119.1"/>
    </source>
</evidence>
<proteinExistence type="predicted"/>